<comment type="similarity">
    <text evidence="2 6">Belongs to the CTL (choline transporter-like) family.</text>
</comment>
<feature type="transmembrane region" description="Helical" evidence="6">
    <location>
        <begin position="216"/>
        <end position="234"/>
    </location>
</feature>
<dbReference type="Pfam" id="PF04515">
    <property type="entry name" value="Choline_transpo"/>
    <property type="match status" value="1"/>
</dbReference>
<feature type="transmembrane region" description="Helical" evidence="6">
    <location>
        <begin position="28"/>
        <end position="48"/>
    </location>
</feature>
<evidence type="ECO:0000256" key="5">
    <source>
        <dbReference type="ARBA" id="ARBA00023136"/>
    </source>
</evidence>
<reference evidence="8" key="1">
    <citation type="submission" date="2022-11" db="UniProtKB">
        <authorList>
            <consortium name="WormBaseParasite"/>
        </authorList>
    </citation>
    <scope>IDENTIFICATION</scope>
</reference>
<comment type="function">
    <text evidence="6">Choline transporter.</text>
</comment>
<evidence type="ECO:0000256" key="1">
    <source>
        <dbReference type="ARBA" id="ARBA00004141"/>
    </source>
</evidence>
<keyword evidence="7" id="KW-1185">Reference proteome</keyword>
<dbReference type="PANTHER" id="PTHR12385:SF12">
    <property type="entry name" value="CHOLINE TRANSPORTER-LIKE PROTEIN"/>
    <property type="match status" value="1"/>
</dbReference>
<keyword evidence="3 6" id="KW-0812">Transmembrane</keyword>
<feature type="transmembrane region" description="Helical" evidence="6">
    <location>
        <begin position="401"/>
        <end position="430"/>
    </location>
</feature>
<comment type="subcellular location">
    <subcellularLocation>
        <location evidence="6">Cell membrane</location>
        <topology evidence="6">Multi-pass membrane protein</topology>
    </subcellularLocation>
    <subcellularLocation>
        <location evidence="1">Membrane</location>
        <topology evidence="1">Multi-pass membrane protein</topology>
    </subcellularLocation>
</comment>
<feature type="transmembrane region" description="Helical" evidence="6">
    <location>
        <begin position="553"/>
        <end position="574"/>
    </location>
</feature>
<evidence type="ECO:0000256" key="3">
    <source>
        <dbReference type="ARBA" id="ARBA00022692"/>
    </source>
</evidence>
<sequence>MGCCCSSGKDPSLRPDPHRPRECTDIPACGLFFLFWCVMIFIAIFSALQGDLFRLIYGTDSFGNTCGRANDPLVSSNNSHLSLPLSGMDMRHKTFLFPMDVRRPFETVWICVQECPPKTMVYTSDLVEYGRGGGNYLCSYDVPLRNYTHTDLHWSSNIGPCPVMPVMRSTPILNRCVPTDFLEIGHDIMSKIFGFLNDADLFKQVLSDIVIVRHDILLFCILAFIISLVVVFVMRFVAGIVVYLIFILVLLAAAGITAALWYGWWTLKMSLDHKELTTNGTQLLIMETKNEHTILIYAIAASVVSAILMAVICCLFRSAGLVVDLFREAGRALQAMPMLLIQPLFTFIALMIFFIYWSLVVLLLATSTHAVPVKQSALPPAPYFEQTVVVYNATAAIRYMWWWHAVGLIWTAEFLLACQQMVVAGSVAAWYFSRDRSRVRFPICHAIKQLICYHLGSVALGSLIITIVKVPRLILMYIQAKLTGSTNLIAKYVLKCLICCLYCVEKCLRYLHHNAYTIIAIEGRSFCPAAAQAFGILASNATDVATINTVGDFVLFLGKCGVAALTGLVASLRFRDNPELHYWAIPLLMVCIFAYFIAHCFLSVYEMVIDTLFLCYAEDKDYSARTGEEEFTDAHFKDYMNDTIQRERRLYGDTYRYQGPVDL</sequence>
<name>A0A914VI48_9BILA</name>
<evidence type="ECO:0000256" key="6">
    <source>
        <dbReference type="RuleBase" id="RU368066"/>
    </source>
</evidence>
<evidence type="ECO:0000313" key="8">
    <source>
        <dbReference type="WBParaSite" id="PSAMB.scaffold192size67119.g3028.t1"/>
    </source>
</evidence>
<dbReference type="GO" id="GO:0005886">
    <property type="term" value="C:plasma membrane"/>
    <property type="evidence" value="ECO:0007669"/>
    <property type="project" value="UniProtKB-SubCell"/>
</dbReference>
<feature type="transmembrane region" description="Helical" evidence="6">
    <location>
        <begin position="488"/>
        <end position="504"/>
    </location>
</feature>
<dbReference type="WBParaSite" id="PSAMB.scaffold192size67119.g3028.t1">
    <property type="protein sequence ID" value="PSAMB.scaffold192size67119.g3028.t1"/>
    <property type="gene ID" value="PSAMB.scaffold192size67119.g3028"/>
</dbReference>
<feature type="transmembrane region" description="Helical" evidence="6">
    <location>
        <begin position="294"/>
        <end position="323"/>
    </location>
</feature>
<dbReference type="GO" id="GO:0022857">
    <property type="term" value="F:transmembrane transporter activity"/>
    <property type="evidence" value="ECO:0007669"/>
    <property type="project" value="UniProtKB-UniRule"/>
</dbReference>
<evidence type="ECO:0000256" key="2">
    <source>
        <dbReference type="ARBA" id="ARBA00007168"/>
    </source>
</evidence>
<evidence type="ECO:0000256" key="4">
    <source>
        <dbReference type="ARBA" id="ARBA00022989"/>
    </source>
</evidence>
<dbReference type="InterPro" id="IPR007603">
    <property type="entry name" value="Choline_transptr-like"/>
</dbReference>
<dbReference type="Proteomes" id="UP000887566">
    <property type="component" value="Unplaced"/>
</dbReference>
<organism evidence="7 8">
    <name type="scientific">Plectus sambesii</name>
    <dbReference type="NCBI Taxonomy" id="2011161"/>
    <lineage>
        <taxon>Eukaryota</taxon>
        <taxon>Metazoa</taxon>
        <taxon>Ecdysozoa</taxon>
        <taxon>Nematoda</taxon>
        <taxon>Chromadorea</taxon>
        <taxon>Plectida</taxon>
        <taxon>Plectina</taxon>
        <taxon>Plectoidea</taxon>
        <taxon>Plectidae</taxon>
        <taxon>Plectus</taxon>
    </lineage>
</organism>
<proteinExistence type="inferred from homology"/>
<keyword evidence="5 6" id="KW-0472">Membrane</keyword>
<protein>
    <recommendedName>
        <fullName evidence="6">Choline transporter-like protein</fullName>
    </recommendedName>
</protein>
<feature type="transmembrane region" description="Helical" evidence="6">
    <location>
        <begin position="580"/>
        <end position="602"/>
    </location>
</feature>
<keyword evidence="4 6" id="KW-1133">Transmembrane helix</keyword>
<accession>A0A914VI48</accession>
<evidence type="ECO:0000313" key="7">
    <source>
        <dbReference type="Proteomes" id="UP000887566"/>
    </source>
</evidence>
<feature type="transmembrane region" description="Helical" evidence="6">
    <location>
        <begin position="344"/>
        <end position="365"/>
    </location>
</feature>
<feature type="transmembrane region" description="Helical" evidence="6">
    <location>
        <begin position="241"/>
        <end position="264"/>
    </location>
</feature>
<feature type="transmembrane region" description="Helical" evidence="6">
    <location>
        <begin position="450"/>
        <end position="468"/>
    </location>
</feature>
<dbReference type="PANTHER" id="PTHR12385">
    <property type="entry name" value="CHOLINE TRANSPORTER-LIKE (SLC FAMILY 44)"/>
    <property type="match status" value="1"/>
</dbReference>
<dbReference type="AlphaFoldDB" id="A0A914VI48"/>